<dbReference type="PANTHER" id="PTHR11662:SF280">
    <property type="entry name" value="FI21844P1-RELATED"/>
    <property type="match status" value="1"/>
</dbReference>
<dbReference type="SUPFAM" id="SSF103473">
    <property type="entry name" value="MFS general substrate transporter"/>
    <property type="match status" value="1"/>
</dbReference>
<dbReference type="InterPro" id="IPR027378">
    <property type="entry name" value="Nucleotide_channel_N"/>
</dbReference>
<evidence type="ECO:0000256" key="4">
    <source>
        <dbReference type="ARBA" id="ARBA00023136"/>
    </source>
</evidence>
<accession>A0AAV8Y4H0</accession>
<name>A0AAV8Y4H0_9CUCU</name>
<keyword evidence="3 5" id="KW-1133">Transmembrane helix</keyword>
<dbReference type="GO" id="GO:0016020">
    <property type="term" value="C:membrane"/>
    <property type="evidence" value="ECO:0007669"/>
    <property type="project" value="UniProtKB-SubCell"/>
</dbReference>
<feature type="domain" description="Major facilitator superfamily (MFS) profile" evidence="6">
    <location>
        <begin position="1"/>
        <end position="129"/>
    </location>
</feature>
<dbReference type="InterPro" id="IPR036259">
    <property type="entry name" value="MFS_trans_sf"/>
</dbReference>
<dbReference type="InterPro" id="IPR020846">
    <property type="entry name" value="MFS_dom"/>
</dbReference>
<dbReference type="Gene3D" id="1.20.120.540">
    <property type="entry name" value="Voltage-gated potassium channels"/>
    <property type="match status" value="1"/>
</dbReference>
<evidence type="ECO:0000256" key="5">
    <source>
        <dbReference type="SAM" id="Phobius"/>
    </source>
</evidence>
<gene>
    <name evidence="7" type="ORF">NQ318_004206</name>
</gene>
<dbReference type="InterPro" id="IPR011701">
    <property type="entry name" value="MFS"/>
</dbReference>
<keyword evidence="4 5" id="KW-0472">Membrane</keyword>
<reference evidence="7" key="1">
    <citation type="journal article" date="2023" name="Insect Mol. Biol.">
        <title>Genome sequencing provides insights into the evolution of gene families encoding plant cell wall-degrading enzymes in longhorned beetles.</title>
        <authorList>
            <person name="Shin N.R."/>
            <person name="Okamura Y."/>
            <person name="Kirsch R."/>
            <person name="Pauchet Y."/>
        </authorList>
    </citation>
    <scope>NUCLEOTIDE SEQUENCE</scope>
    <source>
        <strain evidence="7">AMC_N1</strain>
    </source>
</reference>
<organism evidence="7 8">
    <name type="scientific">Aromia moschata</name>
    <dbReference type="NCBI Taxonomy" id="1265417"/>
    <lineage>
        <taxon>Eukaryota</taxon>
        <taxon>Metazoa</taxon>
        <taxon>Ecdysozoa</taxon>
        <taxon>Arthropoda</taxon>
        <taxon>Hexapoda</taxon>
        <taxon>Insecta</taxon>
        <taxon>Pterygota</taxon>
        <taxon>Neoptera</taxon>
        <taxon>Endopterygota</taxon>
        <taxon>Coleoptera</taxon>
        <taxon>Polyphaga</taxon>
        <taxon>Cucujiformia</taxon>
        <taxon>Chrysomeloidea</taxon>
        <taxon>Cerambycidae</taxon>
        <taxon>Cerambycinae</taxon>
        <taxon>Callichromatini</taxon>
        <taxon>Aromia</taxon>
    </lineage>
</organism>
<comment type="subcellular location">
    <subcellularLocation>
        <location evidence="1">Membrane</location>
        <topology evidence="1">Multi-pass membrane protein</topology>
    </subcellularLocation>
</comment>
<comment type="caution">
    <text evidence="7">The sequence shown here is derived from an EMBL/GenBank/DDBJ whole genome shotgun (WGS) entry which is preliminary data.</text>
</comment>
<evidence type="ECO:0000256" key="2">
    <source>
        <dbReference type="ARBA" id="ARBA00022692"/>
    </source>
</evidence>
<sequence length="129" mass="14410">MLSEEPSTGIPTYPEWSSMKNVMLSSFFWGYIAFQIFAGELTRRYGAKWLFTSSTFLGSLSCLLLPLFASLFGSGGVIFCRVLQGLGQSFLWPCAHSLLSKWTPVGDRAKTVAFTYSGTYRDILNTYSK</sequence>
<keyword evidence="2 5" id="KW-0812">Transmembrane</keyword>
<dbReference type="EMBL" id="JAPWTK010000189">
    <property type="protein sequence ID" value="KAJ8946317.1"/>
    <property type="molecule type" value="Genomic_DNA"/>
</dbReference>
<dbReference type="PROSITE" id="PS50850">
    <property type="entry name" value="MFS"/>
    <property type="match status" value="1"/>
</dbReference>
<dbReference type="Pfam" id="PF07690">
    <property type="entry name" value="MFS_1"/>
    <property type="match status" value="1"/>
</dbReference>
<keyword evidence="8" id="KW-1185">Reference proteome</keyword>
<evidence type="ECO:0000256" key="3">
    <source>
        <dbReference type="ARBA" id="ARBA00022989"/>
    </source>
</evidence>
<evidence type="ECO:0000313" key="7">
    <source>
        <dbReference type="EMBL" id="KAJ8946317.1"/>
    </source>
</evidence>
<protein>
    <recommendedName>
        <fullName evidence="6">Major facilitator superfamily (MFS) profile domain-containing protein</fullName>
    </recommendedName>
</protein>
<feature type="transmembrane region" description="Helical" evidence="5">
    <location>
        <begin position="58"/>
        <end position="80"/>
    </location>
</feature>
<dbReference type="Proteomes" id="UP001162162">
    <property type="component" value="Unassembled WGS sequence"/>
</dbReference>
<evidence type="ECO:0000313" key="8">
    <source>
        <dbReference type="Proteomes" id="UP001162162"/>
    </source>
</evidence>
<dbReference type="InterPro" id="IPR050382">
    <property type="entry name" value="MFS_Na/Anion_cotransporter"/>
</dbReference>
<dbReference type="GO" id="GO:0022857">
    <property type="term" value="F:transmembrane transporter activity"/>
    <property type="evidence" value="ECO:0007669"/>
    <property type="project" value="InterPro"/>
</dbReference>
<dbReference type="GO" id="GO:0006820">
    <property type="term" value="P:monoatomic anion transport"/>
    <property type="evidence" value="ECO:0007669"/>
    <property type="project" value="TreeGrafter"/>
</dbReference>
<dbReference type="PANTHER" id="PTHR11662">
    <property type="entry name" value="SOLUTE CARRIER FAMILY 17"/>
    <property type="match status" value="1"/>
</dbReference>
<dbReference type="AlphaFoldDB" id="A0AAV8Y4H0"/>
<evidence type="ECO:0000259" key="6">
    <source>
        <dbReference type="PROSITE" id="PS50850"/>
    </source>
</evidence>
<evidence type="ECO:0000256" key="1">
    <source>
        <dbReference type="ARBA" id="ARBA00004141"/>
    </source>
</evidence>
<proteinExistence type="predicted"/>
<feature type="transmembrane region" description="Helical" evidence="5">
    <location>
        <begin position="21"/>
        <end position="38"/>
    </location>
</feature>